<dbReference type="InterPro" id="IPR056822">
    <property type="entry name" value="TEN_NHL"/>
</dbReference>
<dbReference type="Gene3D" id="2.60.40.10">
    <property type="entry name" value="Immunoglobulins"/>
    <property type="match status" value="3"/>
</dbReference>
<dbReference type="PANTHER" id="PTHR13833:SF71">
    <property type="entry name" value="NHL DOMAIN-CONTAINING PROTEIN"/>
    <property type="match status" value="1"/>
</dbReference>
<feature type="repeat" description="NHL" evidence="3">
    <location>
        <begin position="195"/>
        <end position="237"/>
    </location>
</feature>
<dbReference type="Pfam" id="PF01436">
    <property type="entry name" value="NHL"/>
    <property type="match status" value="7"/>
</dbReference>
<gene>
    <name evidence="7" type="ORF">NJU99_12815</name>
</gene>
<proteinExistence type="predicted"/>
<dbReference type="SUPFAM" id="SSF63825">
    <property type="entry name" value="YWTD domain"/>
    <property type="match status" value="1"/>
</dbReference>
<feature type="domain" description="Cadherin" evidence="6">
    <location>
        <begin position="847"/>
        <end position="945"/>
    </location>
</feature>
<dbReference type="InterPro" id="IPR001258">
    <property type="entry name" value="NHL_repeat"/>
</dbReference>
<evidence type="ECO:0000313" key="8">
    <source>
        <dbReference type="Proteomes" id="UP001060012"/>
    </source>
</evidence>
<dbReference type="SMART" id="SM00736">
    <property type="entry name" value="CADG"/>
    <property type="match status" value="2"/>
</dbReference>
<dbReference type="RefSeq" id="WP_254576297.1">
    <property type="nucleotide sequence ID" value="NZ_CP100595.1"/>
</dbReference>
<dbReference type="Pfam" id="PF05345">
    <property type="entry name" value="He_PIG"/>
    <property type="match status" value="1"/>
</dbReference>
<dbReference type="Gene3D" id="2.120.10.30">
    <property type="entry name" value="TolB, C-terminal domain"/>
    <property type="match status" value="12"/>
</dbReference>
<feature type="signal peptide" evidence="5">
    <location>
        <begin position="1"/>
        <end position="23"/>
    </location>
</feature>
<dbReference type="Pfam" id="PF17963">
    <property type="entry name" value="Big_9"/>
    <property type="match status" value="1"/>
</dbReference>
<dbReference type="SUPFAM" id="SSF49313">
    <property type="entry name" value="Cadherin-like"/>
    <property type="match status" value="4"/>
</dbReference>
<dbReference type="InterPro" id="IPR011042">
    <property type="entry name" value="6-blade_b-propeller_TolB-like"/>
</dbReference>
<dbReference type="Pfam" id="PF13205">
    <property type="entry name" value="Big_5"/>
    <property type="match status" value="1"/>
</dbReference>
<keyword evidence="1 5" id="KW-0732">Signal</keyword>
<dbReference type="Pfam" id="PF00028">
    <property type="entry name" value="Cadherin"/>
    <property type="match status" value="1"/>
</dbReference>
<sequence length="3958" mass="421969">MEFFRLKSFVSLLILFIAQSVFAASPTITSEPVISVNENTAYSYEFIGSDEDGDELTWKLKDGTSLPNWLTLNHETIVSTFAGSGSNGSSDGSAITASFSFPYGVAVDSNGNVYVSDSSNHKIRKITSDGNVTTLAGSGNAAFADGLGEAASFNYPNQLAVDSSGNVYVSDNFNHKIRKISPDGNVTTLAGSGYGFFRDGVGANASFQNPDGIAVDSSGNVYVADYSNNRIRKISPDGTVTTLAGNGYATFADGLGTNASFKSPSGVAVDSSGNVYVADTLNHRIRKIDTNGNVTTLAGSGDAAFADGVGATASFNKPSGVAVDSSGNVYVADFGNDKIRKITSDGNVTTLAGSGLGGSTDGNATVASFKNPYSVAVDSSGNTYVADILNNRIRKISNVYKLLTGTPTKDDVGVHDVNLILSDGTNEVEHNFQITVNSLAPVVTSEAVTSVDEDSEYLYTLTGVDGQGDDLNWSVKENTSLPTWLSFNNTAPTVSTFSSHYLSTKSTYIEMATDSNGNIFTTNDTQDSIVKITPNGVVTTFVGGDSSFTKIVGLTIDSSDNIYVSDSSEHKIKKITPSGIISVFAGSISGFNDATGELAKFNYPHGLAIDKNDNIYVADRSNHRIRKITQEGVVTTLIGDGTAGITDTRVYYPQNIALDSNDNLYIPSYNYHIIRKVTQNGVASTFAGVSGSFGSDDGESTSAKFKFPWSISIDINDNLFVVDKNNHTIRKITQLGVVSTYSGSPTTTGMNNGALSSATFYIPINSVFDKDGNLYITNTQSAVSSLMGDTTYTYNIRKITPPIQLTGTPKNEDVGEHTVNLILSDGVNEVEHNFTITVNNVNDMPTDISLSSNSIVENSASDITIGLLNSTDVDVEDTFTYSFCGGVDDTNFAINGDELKANTVFDYESKSSYSICVRTTDIAGLTFDKTLTVDISNVNDNIPEFKDEAVISADEDSEYSYSLKGNDVDGDDLNWRVKDGTTLPNWLSLSTISKINTVAGTLGVSNAGTSGDGELAVNAKLFAPKGVKVDSSGNIYVVDTANHAIRKVDANTGIITTIAGTLGISGTSGDGELAINAKLNFPMEIDIDSNGNIYIADKGNHAIRKIDINTGIINTVAGTFGERGSSGDGGSALSAKLTAPTGLIVDDIGNIYIADSNNHVIRKVTVNTGTISTIAGTFGVSGTSGDGSLATNAKLSLPYKLAIDNIGNIYIADYLNHAIRKVDAETGIITTVAGTLGISGASGDGDLATNAKLNTPVSITLDDKGNIYVADQKNYVVRKVDVNTGIITTVAGIMGISGDTGDGLNATSAKLYQPSGLAIDNDGNIYISDSFTHSIRKVDSAVTKLIGTPTNADLGEHNISLVLDDGVNEVEHSFTITVKAKAPKVTSEPVVSVNEDEAYKYIFSATDEQDDTLTWSVKDGTSLPSWLRLNQNSVSTIVDSGLNAPSKISIFENRLYILDSGNNQVKEFDGLQLQTLFNHPNFNSPQGLLIDYGRFYISDTNNNSIKWSTVEGVEPLVNDGLSSPTGLAATNFGMILVADTGNNAIKDISSQYQTHTIINEGLSSPTALVFDNYDLYIADTGSSTIKKFDGQMLTTVVNDGLNSPLDLAIDRNSNLYIADTGNNAIKKFDGTNLITILDTGLSSPSGIFLDENDNLYIADTGNNAIKKFNISPPSLSGTPTINDVGEHNITLILSDGINEVEHDFTITVKPKAPKITSEELTSVNEDESYSYDLSASDAQGDYLTWSVKDGTSLPSWLSLNTNPSLVSSDIGNEEDVYNIYGMDFDDKGNLYYVSPNQNVVYKRDINGNTTIFAGSEKSIGINGFGDDGLAKDALFDKIWGVKYYKNALYISDKSDDRVRKIDLTTNIITTYAVFGDGSNDAGVSDVTFDDDGNMYAVIYSNAGIIKKVTPDGNITDFKTGLYYPWGIDYYNGYIYFTRVSNHVVEKIDITDSSKWLNVMGTYNTSGFSGDNGNARDALLKNPLYLRINNEGSIFVSDRGNHRIRMIDPTGKVKTVAGKDLSNPFSGVQGIAFWNNEIYVSDRTERAIYKFKLNSLNGTPTNADVGEHNVSLVLSDGVNEVEHNFTITVNNTNDAPTISVPTNEIVIYEDFYAPALPQDFKVIDVDGDIQTATITVTNGLVTIGTENLEFIEGDGIEDSNITVKGSAQALTNAFNIGKYKPNKDFSGVSKISITTNDGTVSASNSFEISILDAPEITSIKRDEQASETTNSDSLLFFVYIDSNIPQENDATIADFEVVGNTTATITNVTRFSIGYEVTVSGGDLALYNGSVGVKFVDDNSVKNSNGVPIGGAGIDNFTTGERYTLDNIVPSIVITSNKDALKKGESATVTFTLSENSTDFAVADIVVSGGNLTNFSGEGKVYTATFTPSENSITDGTIDVAAAKFKDAVGNDNTKASQKTISIDTQVPSIVITSNKEVLKAGESATVTFTLSENSTDFAVADVVVSGGVLTNFSGEGKVYTATFTPSENSITDGTIDVAAAKFKDAVGNDNTKASQKTISIDTQVPSIVITSNKEVLKAGESATVTFTLSENSTNFAVADIVVSGGVLTNFSGEGKVYTATFTPSENSITDGTIDVSAAKFTDPVGNGNTKASQKTISIDTQVPSIVITSNKEVLKAGESATVTFTLSENSTDFAVADVVVSGGVLTNFSGEGKVYTATFTPSENSITDGTIDVAAAKFKDAVGNDNTKASQKTISIDTQVPSIVITSNKEVLKAGESATVTFTLSENSTDFAVADVVVSGGVLTNFSGEGKVYTATFTPSENSITDGTIDVAAAKFKDAVGNDNTKASQKTISIDTQVPSISISTSKTVAINGEVIDLTFTLSEESDNFTVENISINAGSLSDFAQSESNSKEYTVKLTIDDKSTSQITINVNEKTFTDKAGNDNTKAIQKTITIFPSVVKYTPSKGATGVELDSALKLEFSEEVIKNEEVEGNIGNIVIHKSSDDSVVETIAITSDKITIEKPTEENKLTNTVVAINKETKLELNTAYYVIIDKTTLKDVDGNFYEGISNKTIWKFTTVDNAAPIITNNDSNPTATVAVDENQTAVIDIDATDVNDGQVLTYSIDGTDAKAFNIDSKTGVITFKTAANYEMKSSYSIDVVVTDNGGSTLSDTQSLTININDVNDDPKITIDELITTNEDTSKDMSFTYTDEDKDTVVASQKTAPSNGTISISDTTITYTPRANYNGKDFFVVTLSDGNGYSVDKTINVSITAVDDAPEITTTLNNQTQVEDGEGLVISLATSDIDSDASTATYTVTSSDENIATAYIRDGKLIVVPKKNANGNVTITLTSTIDGKSTTKIFTYSLTNVNDAPTISNIGDISHDQSADEIVKTIEFDIWDDVEITSLIASSSNENLLANDSIEVSKLSDTNAQLKYTVTGNNAGITTVTVVVKDIEGLEYKESFNINIKAANASLCVENTKTALTFDNIKKDNNSQDAITSNLELVNTIASVCEASITWSSTKEEIIDTNGVVTKSENNTTLLITALIKKDEFSSKKEFLVTVLADTLSDEEILEKISFDIIKKENSLKSQITSSLNLSTMFLNKNIQWTSSDESVISPYSGYITRPNDEDKEVTITVFIGEVKKEFKVTVLKNESSSEQIVQKDKELLTLTSILDKNIDKNNVVYNLLKPLPLKGANGSTIIWSSSNTDVITQEGDVIRDSSSDKTVTFTATITHGDGENKVTETKEFIITVLQNKIEEENNNSFVSATQTDTKVEVTTTKDGQESKTQSTFADTIKGLVENIVSQESVKSVIELAEKIVNVYLNTDGTSQSTIETKDGKSASMKTQGKSSTTNVDGEGNIESSSSTNSGTVKLRLNSDGSVTHVVENTLEGKTSTASSSIEGSNVESDKDGNVETTSEVKKDGYVYKAVVSTNTTGETTTKFVRVNLSTGEQDDVDNTVSSNTPFQAGNEVTITEDDDGNLYIKTTTPLDGSLEIE</sequence>
<dbReference type="InterPro" id="IPR044048">
    <property type="entry name" value="Big_12"/>
</dbReference>
<reference evidence="7" key="1">
    <citation type="submission" date="2022-07" db="EMBL/GenBank/DDBJ databases">
        <title>Arcobacter roscoffensis sp. nov., a marine bacterium isolated from coastal seawater collected from Roscoff, France.</title>
        <authorList>
            <person name="Pascual J."/>
            <person name="Lepeaux C."/>
            <person name="Methner A."/>
            <person name="Overmann J."/>
        </authorList>
    </citation>
    <scope>NUCLEOTIDE SEQUENCE</scope>
    <source>
        <strain evidence="7">ARW1-2F2</strain>
    </source>
</reference>
<feature type="compositionally biased region" description="Polar residues" evidence="4">
    <location>
        <begin position="3804"/>
        <end position="3832"/>
    </location>
</feature>
<dbReference type="SUPFAM" id="SSF101898">
    <property type="entry name" value="NHL repeat"/>
    <property type="match status" value="5"/>
</dbReference>
<dbReference type="SMART" id="SM00135">
    <property type="entry name" value="LY"/>
    <property type="match status" value="15"/>
</dbReference>
<dbReference type="Pfam" id="PF20578">
    <property type="entry name" value="aBig_2"/>
    <property type="match status" value="3"/>
</dbReference>
<feature type="domain" description="Cadherin" evidence="6">
    <location>
        <begin position="3052"/>
        <end position="3149"/>
    </location>
</feature>
<accession>A0ABY5E3I7</accession>
<evidence type="ECO:0000256" key="2">
    <source>
        <dbReference type="ARBA" id="ARBA00022737"/>
    </source>
</evidence>
<evidence type="ECO:0000259" key="6">
    <source>
        <dbReference type="PROSITE" id="PS50268"/>
    </source>
</evidence>
<dbReference type="InterPro" id="IPR013783">
    <property type="entry name" value="Ig-like_fold"/>
</dbReference>
<dbReference type="Proteomes" id="UP001060012">
    <property type="component" value="Chromosome"/>
</dbReference>
<feature type="chain" id="PRO_5045110694" evidence="5">
    <location>
        <begin position="24"/>
        <end position="3958"/>
    </location>
</feature>
<evidence type="ECO:0000256" key="3">
    <source>
        <dbReference type="PROSITE-ProRule" id="PRU00504"/>
    </source>
</evidence>
<dbReference type="InterPro" id="IPR032812">
    <property type="entry name" value="SbsA_Ig"/>
</dbReference>
<dbReference type="PROSITE" id="PS50268">
    <property type="entry name" value="CADHERIN_2"/>
    <property type="match status" value="2"/>
</dbReference>
<name>A0ABY5E3I7_9BACT</name>
<feature type="repeat" description="NHL" evidence="3">
    <location>
        <begin position="1024"/>
        <end position="1051"/>
    </location>
</feature>
<dbReference type="Pfam" id="PF25021">
    <property type="entry name" value="TEN_NHL"/>
    <property type="match status" value="1"/>
</dbReference>
<dbReference type="InterPro" id="IPR015919">
    <property type="entry name" value="Cadherin-like_sf"/>
</dbReference>
<dbReference type="CDD" id="cd11304">
    <property type="entry name" value="Cadherin_repeat"/>
    <property type="match status" value="2"/>
</dbReference>
<keyword evidence="2" id="KW-0677">Repeat</keyword>
<feature type="repeat" description="NHL" evidence="3">
    <location>
        <begin position="303"/>
        <end position="345"/>
    </location>
</feature>
<feature type="repeat" description="NHL" evidence="3">
    <location>
        <begin position="536"/>
        <end position="578"/>
    </location>
</feature>
<protein>
    <submittedName>
        <fullName evidence="7">Ig-like domain-containing protein</fullName>
    </submittedName>
</protein>
<keyword evidence="8" id="KW-1185">Reference proteome</keyword>
<feature type="compositionally biased region" description="Basic and acidic residues" evidence="4">
    <location>
        <begin position="3868"/>
        <end position="3879"/>
    </location>
</feature>
<feature type="repeat" description="NHL" evidence="3">
    <location>
        <begin position="99"/>
        <end position="129"/>
    </location>
</feature>
<dbReference type="Pfam" id="PF19078">
    <property type="entry name" value="Big_12"/>
    <property type="match status" value="6"/>
</dbReference>
<feature type="repeat" description="NHL" evidence="3">
    <location>
        <begin position="601"/>
        <end position="631"/>
    </location>
</feature>
<dbReference type="EMBL" id="CP100595">
    <property type="protein sequence ID" value="UTJ06117.1"/>
    <property type="molecule type" value="Genomic_DNA"/>
</dbReference>
<dbReference type="PROSITE" id="PS51125">
    <property type="entry name" value="NHL"/>
    <property type="match status" value="9"/>
</dbReference>
<dbReference type="PANTHER" id="PTHR13833">
    <property type="match status" value="1"/>
</dbReference>
<evidence type="ECO:0000313" key="7">
    <source>
        <dbReference type="EMBL" id="UTJ06117.1"/>
    </source>
</evidence>
<feature type="repeat" description="NHL" evidence="3">
    <location>
        <begin position="249"/>
        <end position="291"/>
    </location>
</feature>
<dbReference type="InterPro" id="IPR046780">
    <property type="entry name" value="aBig_2"/>
</dbReference>
<dbReference type="Gene3D" id="2.60.40.60">
    <property type="entry name" value="Cadherins"/>
    <property type="match status" value="2"/>
</dbReference>
<organism evidence="7 8">
    <name type="scientific">Arcobacter roscoffensis</name>
    <dbReference type="NCBI Taxonomy" id="2961520"/>
    <lineage>
        <taxon>Bacteria</taxon>
        <taxon>Pseudomonadati</taxon>
        <taxon>Campylobacterota</taxon>
        <taxon>Epsilonproteobacteria</taxon>
        <taxon>Campylobacterales</taxon>
        <taxon>Arcobacteraceae</taxon>
        <taxon>Arcobacter</taxon>
    </lineage>
</organism>
<dbReference type="InterPro" id="IPR000033">
    <property type="entry name" value="LDLR_classB_rpt"/>
</dbReference>
<feature type="region of interest" description="Disordered" evidence="4">
    <location>
        <begin position="3852"/>
        <end position="3879"/>
    </location>
</feature>
<dbReference type="Gene3D" id="2.40.10.500">
    <property type="match status" value="1"/>
</dbReference>
<feature type="repeat" description="NHL" evidence="3">
    <location>
        <begin position="153"/>
        <end position="183"/>
    </location>
</feature>
<dbReference type="InterPro" id="IPR006644">
    <property type="entry name" value="Cadg"/>
</dbReference>
<feature type="region of interest" description="Disordered" evidence="4">
    <location>
        <begin position="3790"/>
        <end position="3840"/>
    </location>
</feature>
<dbReference type="SMART" id="SM00112">
    <property type="entry name" value="CA"/>
    <property type="match status" value="2"/>
</dbReference>
<feature type="repeat" description="NHL" evidence="3">
    <location>
        <begin position="1598"/>
        <end position="1631"/>
    </location>
</feature>
<feature type="compositionally biased region" description="Polar residues" evidence="4">
    <location>
        <begin position="3852"/>
        <end position="3867"/>
    </location>
</feature>
<dbReference type="CDD" id="cd14953">
    <property type="entry name" value="NHL_like_1"/>
    <property type="match status" value="3"/>
</dbReference>
<evidence type="ECO:0000256" key="5">
    <source>
        <dbReference type="SAM" id="SignalP"/>
    </source>
</evidence>
<evidence type="ECO:0000256" key="1">
    <source>
        <dbReference type="ARBA" id="ARBA00022729"/>
    </source>
</evidence>
<dbReference type="InterPro" id="IPR002126">
    <property type="entry name" value="Cadherin-like_dom"/>
</dbReference>
<evidence type="ECO:0000256" key="4">
    <source>
        <dbReference type="SAM" id="MobiDB-lite"/>
    </source>
</evidence>